<evidence type="ECO:0000256" key="5">
    <source>
        <dbReference type="ARBA" id="ARBA00022475"/>
    </source>
</evidence>
<evidence type="ECO:0000256" key="7">
    <source>
        <dbReference type="ARBA" id="ARBA00022927"/>
    </source>
</evidence>
<sequence length="117" mass="13011">MHTFISSLLLFAPPSGGETPNMFVQLIPLALIFVVFYLFLIRPQQKKQKEREKVLESLKRGDRVITIGGVHGTVAGIDSEKKTVLVQVADNLKIKFDRSAIATTEKQEAGEKLTSKD</sequence>
<dbReference type="NCBIfam" id="TIGR00739">
    <property type="entry name" value="yajC"/>
    <property type="match status" value="1"/>
</dbReference>
<organism evidence="12 13">
    <name type="scientific">Prosthecochloris marina</name>
    <dbReference type="NCBI Taxonomy" id="2017681"/>
    <lineage>
        <taxon>Bacteria</taxon>
        <taxon>Pseudomonadati</taxon>
        <taxon>Chlorobiota</taxon>
        <taxon>Chlorobiia</taxon>
        <taxon>Chlorobiales</taxon>
        <taxon>Chlorobiaceae</taxon>
        <taxon>Prosthecochloris</taxon>
    </lineage>
</organism>
<dbReference type="PANTHER" id="PTHR33909">
    <property type="entry name" value="SEC TRANSLOCON ACCESSORY COMPLEX SUBUNIT YAJC"/>
    <property type="match status" value="1"/>
</dbReference>
<name>A0A317TAS8_9CHLB</name>
<comment type="subcellular location">
    <subcellularLocation>
        <location evidence="1">Cell membrane</location>
        <topology evidence="1">Single-pass membrane protein</topology>
    </subcellularLocation>
</comment>
<reference evidence="13" key="1">
    <citation type="submission" date="2017-10" db="EMBL/GenBank/DDBJ databases">
        <authorList>
            <person name="Gaisin V.A."/>
            <person name="Rysina M.S."/>
            <person name="Grouzdev D.S."/>
        </authorList>
    </citation>
    <scope>NUCLEOTIDE SEQUENCE [LARGE SCALE GENOMIC DNA]</scope>
    <source>
        <strain evidence="13">V1</strain>
    </source>
</reference>
<evidence type="ECO:0000313" key="13">
    <source>
        <dbReference type="Proteomes" id="UP000246278"/>
    </source>
</evidence>
<keyword evidence="7" id="KW-0653">Protein transport</keyword>
<dbReference type="PANTHER" id="PTHR33909:SF1">
    <property type="entry name" value="SEC TRANSLOCON ACCESSORY COMPLEX SUBUNIT YAJC"/>
    <property type="match status" value="1"/>
</dbReference>
<dbReference type="SMART" id="SM01323">
    <property type="entry name" value="YajC"/>
    <property type="match status" value="1"/>
</dbReference>
<dbReference type="InterPro" id="IPR003849">
    <property type="entry name" value="Preprotein_translocase_YajC"/>
</dbReference>
<dbReference type="EMBL" id="PDNZ01000002">
    <property type="protein sequence ID" value="PWW82977.1"/>
    <property type="molecule type" value="Genomic_DNA"/>
</dbReference>
<comment type="caution">
    <text evidence="12">The sequence shown here is derived from an EMBL/GenBank/DDBJ whole genome shotgun (WGS) entry which is preliminary data.</text>
</comment>
<evidence type="ECO:0000256" key="1">
    <source>
        <dbReference type="ARBA" id="ARBA00004162"/>
    </source>
</evidence>
<keyword evidence="6 11" id="KW-0812">Transmembrane</keyword>
<dbReference type="GO" id="GO:0005886">
    <property type="term" value="C:plasma membrane"/>
    <property type="evidence" value="ECO:0007669"/>
    <property type="project" value="UniProtKB-SubCell"/>
</dbReference>
<evidence type="ECO:0000256" key="11">
    <source>
        <dbReference type="SAM" id="Phobius"/>
    </source>
</evidence>
<protein>
    <recommendedName>
        <fullName evidence="3">Sec translocon accessory complex subunit YajC</fullName>
    </recommendedName>
</protein>
<dbReference type="PRINTS" id="PR01853">
    <property type="entry name" value="YAJCTRNLCASE"/>
</dbReference>
<evidence type="ECO:0000256" key="6">
    <source>
        <dbReference type="ARBA" id="ARBA00022692"/>
    </source>
</evidence>
<gene>
    <name evidence="12" type="primary">yajC</name>
    <name evidence="12" type="ORF">CR164_03715</name>
</gene>
<dbReference type="OrthoDB" id="9800132at2"/>
<keyword evidence="8 11" id="KW-1133">Transmembrane helix</keyword>
<keyword evidence="10 11" id="KW-0472">Membrane</keyword>
<keyword evidence="4" id="KW-0813">Transport</keyword>
<evidence type="ECO:0000256" key="9">
    <source>
        <dbReference type="ARBA" id="ARBA00023010"/>
    </source>
</evidence>
<evidence type="ECO:0000256" key="8">
    <source>
        <dbReference type="ARBA" id="ARBA00022989"/>
    </source>
</evidence>
<evidence type="ECO:0000256" key="4">
    <source>
        <dbReference type="ARBA" id="ARBA00022448"/>
    </source>
</evidence>
<keyword evidence="9" id="KW-0811">Translocation</keyword>
<dbReference type="RefSeq" id="WP_110022693.1">
    <property type="nucleotide sequence ID" value="NZ_PDNZ01000002.1"/>
</dbReference>
<evidence type="ECO:0000256" key="10">
    <source>
        <dbReference type="ARBA" id="ARBA00023136"/>
    </source>
</evidence>
<evidence type="ECO:0000313" key="12">
    <source>
        <dbReference type="EMBL" id="PWW82977.1"/>
    </source>
</evidence>
<keyword evidence="5" id="KW-1003">Cell membrane</keyword>
<dbReference type="AlphaFoldDB" id="A0A317TAS8"/>
<keyword evidence="13" id="KW-1185">Reference proteome</keyword>
<dbReference type="Pfam" id="PF02699">
    <property type="entry name" value="YajC"/>
    <property type="match status" value="1"/>
</dbReference>
<evidence type="ECO:0000256" key="2">
    <source>
        <dbReference type="ARBA" id="ARBA00006742"/>
    </source>
</evidence>
<dbReference type="GO" id="GO:0015031">
    <property type="term" value="P:protein transport"/>
    <property type="evidence" value="ECO:0007669"/>
    <property type="project" value="UniProtKB-KW"/>
</dbReference>
<comment type="similarity">
    <text evidence="2">Belongs to the YajC family.</text>
</comment>
<feature type="transmembrane region" description="Helical" evidence="11">
    <location>
        <begin position="26"/>
        <end position="43"/>
    </location>
</feature>
<dbReference type="Proteomes" id="UP000246278">
    <property type="component" value="Unassembled WGS sequence"/>
</dbReference>
<accession>A0A317TAS8</accession>
<proteinExistence type="inferred from homology"/>
<evidence type="ECO:0000256" key="3">
    <source>
        <dbReference type="ARBA" id="ARBA00014962"/>
    </source>
</evidence>